<reference evidence="3 4" key="1">
    <citation type="submission" date="2016-03" db="EMBL/GenBank/DDBJ databases">
        <title>Photobacterium proteolyticum sp. nov. a protease producing bacterium isolated from ocean sediments of Laizhou Bay.</title>
        <authorList>
            <person name="Li Y."/>
        </authorList>
    </citation>
    <scope>NUCLEOTIDE SEQUENCE [LARGE SCALE GENOMIC DNA]</scope>
    <source>
        <strain evidence="3 4">R-40508</strain>
    </source>
</reference>
<evidence type="ECO:0000259" key="2">
    <source>
        <dbReference type="Pfam" id="PF03372"/>
    </source>
</evidence>
<dbReference type="EMBL" id="LVHF01000012">
    <property type="protein sequence ID" value="OAN18364.1"/>
    <property type="molecule type" value="Genomic_DNA"/>
</dbReference>
<dbReference type="AlphaFoldDB" id="A0A178KNN9"/>
<dbReference type="Pfam" id="PF03372">
    <property type="entry name" value="Exo_endo_phos"/>
    <property type="match status" value="1"/>
</dbReference>
<organism evidence="3 4">
    <name type="scientific">Photobacterium jeanii</name>
    <dbReference type="NCBI Taxonomy" id="858640"/>
    <lineage>
        <taxon>Bacteria</taxon>
        <taxon>Pseudomonadati</taxon>
        <taxon>Pseudomonadota</taxon>
        <taxon>Gammaproteobacteria</taxon>
        <taxon>Vibrionales</taxon>
        <taxon>Vibrionaceae</taxon>
        <taxon>Photobacterium</taxon>
    </lineage>
</organism>
<comment type="caution">
    <text evidence="3">The sequence shown here is derived from an EMBL/GenBank/DDBJ whole genome shotgun (WGS) entry which is preliminary data.</text>
</comment>
<dbReference type="SUPFAM" id="SSF56219">
    <property type="entry name" value="DNase I-like"/>
    <property type="match status" value="1"/>
</dbReference>
<evidence type="ECO:0000256" key="1">
    <source>
        <dbReference type="SAM" id="SignalP"/>
    </source>
</evidence>
<dbReference type="RefSeq" id="WP_068328871.1">
    <property type="nucleotide sequence ID" value="NZ_LVHF01000012.1"/>
</dbReference>
<keyword evidence="1" id="KW-0732">Signal</keyword>
<dbReference type="Proteomes" id="UP000078503">
    <property type="component" value="Unassembled WGS sequence"/>
</dbReference>
<dbReference type="InterPro" id="IPR036691">
    <property type="entry name" value="Endo/exonu/phosph_ase_sf"/>
</dbReference>
<keyword evidence="4" id="KW-1185">Reference proteome</keyword>
<accession>A0A178KNN9</accession>
<evidence type="ECO:0000313" key="3">
    <source>
        <dbReference type="EMBL" id="OAN18364.1"/>
    </source>
</evidence>
<dbReference type="OrthoDB" id="292013at2"/>
<protein>
    <submittedName>
        <fullName evidence="3">Succinyl-CoA synthetase subunit alpha</fullName>
    </submittedName>
</protein>
<dbReference type="GO" id="GO:0003824">
    <property type="term" value="F:catalytic activity"/>
    <property type="evidence" value="ECO:0007669"/>
    <property type="project" value="InterPro"/>
</dbReference>
<feature type="signal peptide" evidence="1">
    <location>
        <begin position="1"/>
        <end position="20"/>
    </location>
</feature>
<proteinExistence type="predicted"/>
<name>A0A178KNN9_9GAMM</name>
<feature type="domain" description="Endonuclease/exonuclease/phosphatase" evidence="2">
    <location>
        <begin position="88"/>
        <end position="447"/>
    </location>
</feature>
<sequence>MSKSFTKSLIAASLALTALAGCNSADPITTVEEARFATYNLSFDRKTYEGLVNEMGLSLQEQSSLIARYKAKDTSLTDKEKETAKHVIQIRNVAETIQRVRPNAFVLAEFNNDGEGKDMAAINGFQNNYLAHSQNGQQAILFKYKKNFATNTGKASGFDLDRNGKKTDTHNDAWGFGEYHGQYAFAIFSQFEIDESNVRTFQNFKWKDMPGEKNIPIVDCKSPKTGKNICPAGMKEGDAWYSKEAWEQIPLSSKNHVDVPLFIPTATGNQTIHFLVSHPAPPVFNNVANHNYEHNRAELKFWNDYINSETYFYDDKGKRGGLTAGSKFVIAGDMNADALKGDGDRRMIADLLKSHYVNTSATIGDNTPTSKGGPECFDLGHCKAANKDTLYPEAITSVSGLRLDYVIPSANITVKNSGVFFPASNEEGYHLVFDKELGASKGVTSDHRMVWVDFDLSK</sequence>
<evidence type="ECO:0000313" key="4">
    <source>
        <dbReference type="Proteomes" id="UP000078503"/>
    </source>
</evidence>
<dbReference type="STRING" id="858640.A3K86_05585"/>
<dbReference type="InterPro" id="IPR005135">
    <property type="entry name" value="Endo/exonuclease/phosphatase"/>
</dbReference>
<dbReference type="Gene3D" id="3.60.10.10">
    <property type="entry name" value="Endonuclease/exonuclease/phosphatase"/>
    <property type="match status" value="1"/>
</dbReference>
<dbReference type="PROSITE" id="PS51257">
    <property type="entry name" value="PROKAR_LIPOPROTEIN"/>
    <property type="match status" value="1"/>
</dbReference>
<feature type="chain" id="PRO_5008090491" evidence="1">
    <location>
        <begin position="21"/>
        <end position="458"/>
    </location>
</feature>
<gene>
    <name evidence="3" type="ORF">A3K86_05585</name>
</gene>